<dbReference type="Proteomes" id="UP000006242">
    <property type="component" value="Unassembled WGS sequence"/>
</dbReference>
<proteinExistence type="inferred from homology"/>
<keyword evidence="6" id="KW-1185">Reference proteome</keyword>
<dbReference type="GO" id="GO:0004540">
    <property type="term" value="F:RNA nuclease activity"/>
    <property type="evidence" value="ECO:0007669"/>
    <property type="project" value="InterPro"/>
</dbReference>
<dbReference type="PANTHER" id="PTHR33397">
    <property type="entry name" value="UPF0331 PROTEIN YUTE"/>
    <property type="match status" value="1"/>
</dbReference>
<dbReference type="InterPro" id="IPR008201">
    <property type="entry name" value="HepT-like"/>
</dbReference>
<dbReference type="GO" id="GO:0016740">
    <property type="term" value="F:transferase activity"/>
    <property type="evidence" value="ECO:0007669"/>
    <property type="project" value="UniProtKB-KW"/>
</dbReference>
<evidence type="ECO:0000256" key="1">
    <source>
        <dbReference type="ARBA" id="ARBA00022649"/>
    </source>
</evidence>
<dbReference type="InterPro" id="IPR052379">
    <property type="entry name" value="Type_VII_TA_RNase"/>
</dbReference>
<dbReference type="GO" id="GO:0016787">
    <property type="term" value="F:hydrolase activity"/>
    <property type="evidence" value="ECO:0007669"/>
    <property type="project" value="UniProtKB-KW"/>
</dbReference>
<dbReference type="EMBL" id="AFNV02000035">
    <property type="protein sequence ID" value="ERJ17555.1"/>
    <property type="molecule type" value="Genomic_DNA"/>
</dbReference>
<dbReference type="NCBIfam" id="NF047751">
    <property type="entry name" value="HepT_toxin"/>
    <property type="match status" value="1"/>
</dbReference>
<comment type="caution">
    <text evidence="5">The sequence shown here is derived from an EMBL/GenBank/DDBJ whole genome shotgun (WGS) entry which is preliminary data.</text>
</comment>
<reference evidence="5 6" key="2">
    <citation type="journal article" date="2013" name="PLoS ONE">
        <title>INDIGO - INtegrated Data Warehouse of MIcrobial GenOmes with Examples from the Red Sea Extremophiles.</title>
        <authorList>
            <person name="Alam I."/>
            <person name="Antunes A."/>
            <person name="Kamau A.A."/>
            <person name="Ba Alawi W."/>
            <person name="Kalkatawi M."/>
            <person name="Stingl U."/>
            <person name="Bajic V.B."/>
        </authorList>
    </citation>
    <scope>NUCLEOTIDE SEQUENCE [LARGE SCALE GENOMIC DNA]</scope>
    <source>
        <strain evidence="5 6">E1L3A</strain>
    </source>
</reference>
<dbReference type="RefSeq" id="WP_006912600.1">
    <property type="nucleotide sequence ID" value="NZ_AFNV02000035.1"/>
</dbReference>
<reference evidence="5 6" key="1">
    <citation type="journal article" date="2011" name="J. Bacteriol.">
        <title>Genome sequence of Salinisphaera shabanensis, a gammaproteobacterium from the harsh, variable environment of the brine-seawater interface of the Shaban Deep in the Red Sea.</title>
        <authorList>
            <person name="Antunes A."/>
            <person name="Alam I."/>
            <person name="Bajic V.B."/>
            <person name="Stingl U."/>
        </authorList>
    </citation>
    <scope>NUCLEOTIDE SEQUENCE [LARGE SCALE GENOMIC DNA]</scope>
    <source>
        <strain evidence="5 6">E1L3A</strain>
    </source>
</reference>
<keyword evidence="3" id="KW-0378">Hydrolase</keyword>
<accession>U2EHM3</accession>
<dbReference type="AlphaFoldDB" id="U2EHM3"/>
<keyword evidence="2" id="KW-0540">Nuclease</keyword>
<organism evidence="5 6">
    <name type="scientific">Salinisphaera shabanensis E1L3A</name>
    <dbReference type="NCBI Taxonomy" id="1033802"/>
    <lineage>
        <taxon>Bacteria</taxon>
        <taxon>Pseudomonadati</taxon>
        <taxon>Pseudomonadota</taxon>
        <taxon>Gammaproteobacteria</taxon>
        <taxon>Salinisphaerales</taxon>
        <taxon>Salinisphaeraceae</taxon>
        <taxon>Salinisphaera</taxon>
    </lineage>
</organism>
<comment type="similarity">
    <text evidence="4">Belongs to the HepT RNase toxin family.</text>
</comment>
<dbReference type="Gene3D" id="1.20.120.580">
    <property type="entry name" value="bsu32300-like"/>
    <property type="match status" value="1"/>
</dbReference>
<name>U2EHM3_9GAMM</name>
<evidence type="ECO:0000313" key="5">
    <source>
        <dbReference type="EMBL" id="ERJ17555.1"/>
    </source>
</evidence>
<evidence type="ECO:0000256" key="4">
    <source>
        <dbReference type="ARBA" id="ARBA00024207"/>
    </source>
</evidence>
<dbReference type="eggNOG" id="COG2445">
    <property type="taxonomic scope" value="Bacteria"/>
</dbReference>
<dbReference type="PANTHER" id="PTHR33397:SF3">
    <property type="entry name" value="MRNA NUCLEASE HEPT"/>
    <property type="match status" value="1"/>
</dbReference>
<evidence type="ECO:0000313" key="6">
    <source>
        <dbReference type="Proteomes" id="UP000006242"/>
    </source>
</evidence>
<dbReference type="Pfam" id="PF01934">
    <property type="entry name" value="HepT-like"/>
    <property type="match status" value="1"/>
</dbReference>
<evidence type="ECO:0000256" key="2">
    <source>
        <dbReference type="ARBA" id="ARBA00022722"/>
    </source>
</evidence>
<gene>
    <name evidence="5" type="ORF">SSPSH_003660</name>
</gene>
<keyword evidence="1" id="KW-1277">Toxin-antitoxin system</keyword>
<dbReference type="STRING" id="1033802.SSPSH_003660"/>
<sequence>MAGLILSEKLESLRRCVARIEEKRAPSAEALLSDPDRQDILALNIMRAVQICVDMAAHVFARHDEPAPATMGEAFDGLQRLGLIDAALCRSLKAAVGFRNVAVHSYQQIDWEIVHAIAWNQIGDFRSFARAIRSYSETGE</sequence>
<dbReference type="GO" id="GO:0110001">
    <property type="term" value="C:toxin-antitoxin complex"/>
    <property type="evidence" value="ECO:0007669"/>
    <property type="project" value="InterPro"/>
</dbReference>
<protein>
    <submittedName>
        <fullName evidence="5">Nucleotidyltransferase domain protein</fullName>
    </submittedName>
</protein>
<evidence type="ECO:0000256" key="3">
    <source>
        <dbReference type="ARBA" id="ARBA00022801"/>
    </source>
</evidence>
<dbReference type="OrthoDB" id="9796612at2"/>
<dbReference type="InterPro" id="IPR037038">
    <property type="entry name" value="HepT-like_sf"/>
</dbReference>